<gene>
    <name evidence="1" type="ORF">FCH28_06830</name>
</gene>
<reference evidence="1 2" key="1">
    <citation type="submission" date="2019-04" db="EMBL/GenBank/DDBJ databases">
        <title>Streptomyces piniterrae sp. nov., a heliquinomycin-producing actinomycete isolated from rhizosphere soil of Pinus yunnanensis.</title>
        <authorList>
            <person name="Zhuang X."/>
            <person name="Zhao J."/>
        </authorList>
    </citation>
    <scope>NUCLEOTIDE SEQUENCE [LARGE SCALE GENOMIC DNA]</scope>
    <source>
        <strain evidence="2">jys28</strain>
    </source>
</reference>
<accession>A0A4U0NRU3</accession>
<dbReference type="OrthoDB" id="3403253at2"/>
<keyword evidence="2" id="KW-1185">Reference proteome</keyword>
<evidence type="ECO:0000313" key="2">
    <source>
        <dbReference type="Proteomes" id="UP000308697"/>
    </source>
</evidence>
<proteinExistence type="predicted"/>
<sequence length="59" mass="6411">MVQLTDVDRRGLTALSWSNVNSYGHRPLDVGQRLELCVSATVPGPRHVAHASSLPRTTS</sequence>
<comment type="caution">
    <text evidence="1">The sequence shown here is derived from an EMBL/GenBank/DDBJ whole genome shotgun (WGS) entry which is preliminary data.</text>
</comment>
<dbReference type="RefSeq" id="WP_136738779.1">
    <property type="nucleotide sequence ID" value="NZ_SUMB01000002.1"/>
</dbReference>
<dbReference type="Proteomes" id="UP000308697">
    <property type="component" value="Unassembled WGS sequence"/>
</dbReference>
<organism evidence="1 2">
    <name type="scientific">Streptomyces piniterrae</name>
    <dbReference type="NCBI Taxonomy" id="2571125"/>
    <lineage>
        <taxon>Bacteria</taxon>
        <taxon>Bacillati</taxon>
        <taxon>Actinomycetota</taxon>
        <taxon>Actinomycetes</taxon>
        <taxon>Kitasatosporales</taxon>
        <taxon>Streptomycetaceae</taxon>
        <taxon>Streptomyces</taxon>
    </lineage>
</organism>
<name>A0A4U0NRU3_9ACTN</name>
<dbReference type="EMBL" id="SUMB01000002">
    <property type="protein sequence ID" value="TJZ57160.1"/>
    <property type="molecule type" value="Genomic_DNA"/>
</dbReference>
<evidence type="ECO:0000313" key="1">
    <source>
        <dbReference type="EMBL" id="TJZ57160.1"/>
    </source>
</evidence>
<dbReference type="AlphaFoldDB" id="A0A4U0NRU3"/>
<protein>
    <submittedName>
        <fullName evidence="1">Uncharacterized protein</fullName>
    </submittedName>
</protein>